<accession>A0AC58JAV9</accession>
<dbReference type="Proteomes" id="UP000000437">
    <property type="component" value="Chromosome 4"/>
</dbReference>
<proteinExistence type="predicted"/>
<protein>
    <submittedName>
        <fullName evidence="2">Uncharacterized protein isoform X3</fullName>
    </submittedName>
</protein>
<evidence type="ECO:0000313" key="1">
    <source>
        <dbReference type="Proteomes" id="UP000000437"/>
    </source>
</evidence>
<sequence>MAECALCFNVYSRLAPHLTAVHKVANSDEKRLLLALAAGRVDTRKTPCPVPGCRRTPARLDRHLRQYAELSTSGRKEAMGRAKRRKVARELQWLRSTQPAIPVVSQLASSSEGERDSEDPEAGRPCADRGCRRATERIQAQLTDLGKQVTKMRSTLLQITRLYRELRKGEGGRRRRKRARRTRSPPAPPAPGRGAAGGPTPPEPPEALEPYPFPDHVPALNLLLGEFEGYQLGSEPTARLRNNVTSKLGRIKAFLGYMARGTAEPGDFLFLNQPARIRAWAARLGQTRMAEPTRQHYLKNVAQFLDYLSETPPAACQLSSTALVLIRREVRALIRGIRRRVVVHEVRTKQAKESRLIPKASLVRCHRTAGRKIPALLDSLESNPSTRQQWRFYGFLTGYLTSISGHRCGVFQNLTIQEVEEASRSPDESAYVINITTHKTNRAFGAAQLSLNREEYSWFRRFLALRASLPGGSQATYFFFTSRASPCRTLNKYFQSAWLSMGLPGKPTFTDVRTAIATHVSRHCDAPVTTSGGFYPNQASVSLRRRQRMHTLQRIAARWRNSCAMTLQPQISSTHFTSDLSKHASAADSLKGPWWRRRRRRRMGRQRALKAPRGKGARGQRLPSLPWREPAGGRCHGALPKGKARALARSNKQKTLNRPE</sequence>
<reference evidence="2" key="1">
    <citation type="submission" date="2025-08" db="UniProtKB">
        <authorList>
            <consortium name="RefSeq"/>
        </authorList>
    </citation>
    <scope>IDENTIFICATION</scope>
    <source>
        <strain evidence="2">Tuebingen</strain>
        <tissue evidence="2">Fibroblasts and whole tissue</tissue>
    </source>
</reference>
<organism evidence="1 2">
    <name type="scientific">Danio rerio</name>
    <name type="common">Zebrafish</name>
    <name type="synonym">Brachydanio rerio</name>
    <dbReference type="NCBI Taxonomy" id="7955"/>
    <lineage>
        <taxon>Eukaryota</taxon>
        <taxon>Metazoa</taxon>
        <taxon>Chordata</taxon>
        <taxon>Craniata</taxon>
        <taxon>Vertebrata</taxon>
        <taxon>Euteleostomi</taxon>
        <taxon>Actinopterygii</taxon>
        <taxon>Neopterygii</taxon>
        <taxon>Teleostei</taxon>
        <taxon>Ostariophysi</taxon>
        <taxon>Cypriniformes</taxon>
        <taxon>Danionidae</taxon>
        <taxon>Danioninae</taxon>
        <taxon>Danio</taxon>
    </lineage>
</organism>
<dbReference type="RefSeq" id="XP_073803616.1">
    <property type="nucleotide sequence ID" value="XM_073947515.1"/>
</dbReference>
<evidence type="ECO:0000313" key="2">
    <source>
        <dbReference type="RefSeq" id="XP_073803616.1"/>
    </source>
</evidence>
<name>A0AC58JAV9_DANRE</name>
<keyword evidence="1" id="KW-1185">Reference proteome</keyword>
<gene>
    <name evidence="2" type="primary">LOC108183448</name>
</gene>